<dbReference type="OrthoDB" id="1436187at2759"/>
<organism evidence="3 4">
    <name type="scientific">Phaseolus vulgaris</name>
    <name type="common">Kidney bean</name>
    <name type="synonym">French bean</name>
    <dbReference type="NCBI Taxonomy" id="3885"/>
    <lineage>
        <taxon>Eukaryota</taxon>
        <taxon>Viridiplantae</taxon>
        <taxon>Streptophyta</taxon>
        <taxon>Embryophyta</taxon>
        <taxon>Tracheophyta</taxon>
        <taxon>Spermatophyta</taxon>
        <taxon>Magnoliopsida</taxon>
        <taxon>eudicotyledons</taxon>
        <taxon>Gunneridae</taxon>
        <taxon>Pentapetalae</taxon>
        <taxon>rosids</taxon>
        <taxon>fabids</taxon>
        <taxon>Fabales</taxon>
        <taxon>Fabaceae</taxon>
        <taxon>Papilionoideae</taxon>
        <taxon>50 kb inversion clade</taxon>
        <taxon>NPAAA clade</taxon>
        <taxon>indigoferoid/millettioid clade</taxon>
        <taxon>Phaseoleae</taxon>
        <taxon>Phaseolus</taxon>
    </lineage>
</organism>
<keyword evidence="4" id="KW-1185">Reference proteome</keyword>
<dbReference type="AlphaFoldDB" id="V7AJ60"/>
<dbReference type="Gramene" id="ESW05280">
    <property type="protein sequence ID" value="ESW05280"/>
    <property type="gene ID" value="PHAVU_011G167100g"/>
</dbReference>
<evidence type="ECO:0000256" key="2">
    <source>
        <dbReference type="SAM" id="SignalP"/>
    </source>
</evidence>
<dbReference type="Proteomes" id="UP000000226">
    <property type="component" value="Chromosome 11"/>
</dbReference>
<feature type="non-terminal residue" evidence="3">
    <location>
        <position position="67"/>
    </location>
</feature>
<feature type="region of interest" description="Disordered" evidence="1">
    <location>
        <begin position="47"/>
        <end position="67"/>
    </location>
</feature>
<name>V7AJ60_PHAVU</name>
<proteinExistence type="predicted"/>
<feature type="non-terminal residue" evidence="3">
    <location>
        <position position="1"/>
    </location>
</feature>
<gene>
    <name evidence="3" type="ORF">PHAVU_011G167100g</name>
</gene>
<keyword evidence="2" id="KW-0732">Signal</keyword>
<sequence length="67" mass="6886">TPACDPSGSINAWTSTLRLAGLCCICNMLACPLQLGESLGTLREAGVTEQRQPPTPISGGITGCCIH</sequence>
<protein>
    <submittedName>
        <fullName evidence="3">Uncharacterized protein</fullName>
    </submittedName>
</protein>
<evidence type="ECO:0000313" key="4">
    <source>
        <dbReference type="Proteomes" id="UP000000226"/>
    </source>
</evidence>
<evidence type="ECO:0000313" key="3">
    <source>
        <dbReference type="EMBL" id="ESW05280.1"/>
    </source>
</evidence>
<feature type="chain" id="PRO_5004753774" evidence="2">
    <location>
        <begin position="31"/>
        <end position="67"/>
    </location>
</feature>
<dbReference type="AntiFam" id="ANF00038">
    <property type="entry name" value="Overlaps SRP RNA, same strand"/>
</dbReference>
<reference evidence="4" key="1">
    <citation type="journal article" date="2014" name="Nat. Genet.">
        <title>A reference genome for common bean and genome-wide analysis of dual domestications.</title>
        <authorList>
            <person name="Schmutz J."/>
            <person name="McClean P.E."/>
            <person name="Mamidi S."/>
            <person name="Wu G.A."/>
            <person name="Cannon S.B."/>
            <person name="Grimwood J."/>
            <person name="Jenkins J."/>
            <person name="Shu S."/>
            <person name="Song Q."/>
            <person name="Chavarro C."/>
            <person name="Torres-Torres M."/>
            <person name="Geffroy V."/>
            <person name="Moghaddam S.M."/>
            <person name="Gao D."/>
            <person name="Abernathy B."/>
            <person name="Barry K."/>
            <person name="Blair M."/>
            <person name="Brick M.A."/>
            <person name="Chovatia M."/>
            <person name="Gepts P."/>
            <person name="Goodstein D.M."/>
            <person name="Gonzales M."/>
            <person name="Hellsten U."/>
            <person name="Hyten D.L."/>
            <person name="Jia G."/>
            <person name="Kelly J.D."/>
            <person name="Kudrna D."/>
            <person name="Lee R."/>
            <person name="Richard M.M."/>
            <person name="Miklas P.N."/>
            <person name="Osorno J.M."/>
            <person name="Rodrigues J."/>
            <person name="Thareau V."/>
            <person name="Urrea C.A."/>
            <person name="Wang M."/>
            <person name="Yu Y."/>
            <person name="Zhang M."/>
            <person name="Wing R.A."/>
            <person name="Cregan P.B."/>
            <person name="Rokhsar D.S."/>
            <person name="Jackson S.A."/>
        </authorList>
    </citation>
    <scope>NUCLEOTIDE SEQUENCE [LARGE SCALE GENOMIC DNA]</scope>
    <source>
        <strain evidence="4">cv. G19833</strain>
    </source>
</reference>
<dbReference type="EMBL" id="CM002298">
    <property type="protein sequence ID" value="ESW05280.1"/>
    <property type="molecule type" value="Genomic_DNA"/>
</dbReference>
<feature type="signal peptide" evidence="2">
    <location>
        <begin position="1"/>
        <end position="30"/>
    </location>
</feature>
<accession>V7AJ60</accession>
<evidence type="ECO:0000256" key="1">
    <source>
        <dbReference type="SAM" id="MobiDB-lite"/>
    </source>
</evidence>